<dbReference type="AlphaFoldDB" id="A0A165G8A0"/>
<name>A0A165G8A0_9APHY</name>
<gene>
    <name evidence="1" type="ORF">LAESUDRAFT_711819</name>
</gene>
<dbReference type="InParanoid" id="A0A165G8A0"/>
<dbReference type="GeneID" id="63823897"/>
<proteinExistence type="predicted"/>
<dbReference type="RefSeq" id="XP_040767706.1">
    <property type="nucleotide sequence ID" value="XM_040906868.1"/>
</dbReference>
<keyword evidence="2" id="KW-1185">Reference proteome</keyword>
<sequence>MYACVDGLSLDSNEQSPVVLEWWAEEAHDSTWRNPMKAALKHNMRTFKCTSHCIHSFLKISTMCTFCLYYCAQTTCQHHHLATSQAKTVMIWLEHQSFFLTITCMPMYKCYQDTLLQHALQGCLSSSVTMVSSSSTAHLPAVTDMPSFATLPGDLDSEVNMSLSMDYEVDLMKNPSPDVVTHAQADLGMSPIIQDVQDDIDHFLYSNIPELLWSHS</sequence>
<protein>
    <submittedName>
        <fullName evidence="1">Uncharacterized protein</fullName>
    </submittedName>
</protein>
<organism evidence="1 2">
    <name type="scientific">Laetiporus sulphureus 93-53</name>
    <dbReference type="NCBI Taxonomy" id="1314785"/>
    <lineage>
        <taxon>Eukaryota</taxon>
        <taxon>Fungi</taxon>
        <taxon>Dikarya</taxon>
        <taxon>Basidiomycota</taxon>
        <taxon>Agaricomycotina</taxon>
        <taxon>Agaricomycetes</taxon>
        <taxon>Polyporales</taxon>
        <taxon>Laetiporus</taxon>
    </lineage>
</organism>
<accession>A0A165G8A0</accession>
<reference evidence="1 2" key="1">
    <citation type="journal article" date="2016" name="Mol. Biol. Evol.">
        <title>Comparative Genomics of Early-Diverging Mushroom-Forming Fungi Provides Insights into the Origins of Lignocellulose Decay Capabilities.</title>
        <authorList>
            <person name="Nagy L.G."/>
            <person name="Riley R."/>
            <person name="Tritt A."/>
            <person name="Adam C."/>
            <person name="Daum C."/>
            <person name="Floudas D."/>
            <person name="Sun H."/>
            <person name="Yadav J.S."/>
            <person name="Pangilinan J."/>
            <person name="Larsson K.H."/>
            <person name="Matsuura K."/>
            <person name="Barry K."/>
            <person name="Labutti K."/>
            <person name="Kuo R."/>
            <person name="Ohm R.A."/>
            <person name="Bhattacharya S.S."/>
            <person name="Shirouzu T."/>
            <person name="Yoshinaga Y."/>
            <person name="Martin F.M."/>
            <person name="Grigoriev I.V."/>
            <person name="Hibbett D.S."/>
        </authorList>
    </citation>
    <scope>NUCLEOTIDE SEQUENCE [LARGE SCALE GENOMIC DNA]</scope>
    <source>
        <strain evidence="1 2">93-53</strain>
    </source>
</reference>
<evidence type="ECO:0000313" key="1">
    <source>
        <dbReference type="EMBL" id="KZT09966.1"/>
    </source>
</evidence>
<evidence type="ECO:0000313" key="2">
    <source>
        <dbReference type="Proteomes" id="UP000076871"/>
    </source>
</evidence>
<dbReference type="Proteomes" id="UP000076871">
    <property type="component" value="Unassembled WGS sequence"/>
</dbReference>
<dbReference type="EMBL" id="KV427610">
    <property type="protein sequence ID" value="KZT09966.1"/>
    <property type="molecule type" value="Genomic_DNA"/>
</dbReference>